<reference evidence="1 2" key="1">
    <citation type="journal article" date="2015" name="Fungal Genet. Biol.">
        <title>Evolution of novel wood decay mechanisms in Agaricales revealed by the genome sequences of Fistulina hepatica and Cylindrobasidium torrendii.</title>
        <authorList>
            <person name="Floudas D."/>
            <person name="Held B.W."/>
            <person name="Riley R."/>
            <person name="Nagy L.G."/>
            <person name="Koehler G."/>
            <person name="Ransdell A.S."/>
            <person name="Younus H."/>
            <person name="Chow J."/>
            <person name="Chiniquy J."/>
            <person name="Lipzen A."/>
            <person name="Tritt A."/>
            <person name="Sun H."/>
            <person name="Haridas S."/>
            <person name="LaButti K."/>
            <person name="Ohm R.A."/>
            <person name="Kues U."/>
            <person name="Blanchette R.A."/>
            <person name="Grigoriev I.V."/>
            <person name="Minto R.E."/>
            <person name="Hibbett D.S."/>
        </authorList>
    </citation>
    <scope>NUCLEOTIDE SEQUENCE [LARGE SCALE GENOMIC DNA]</scope>
    <source>
        <strain evidence="1 2">FP15055 ss-10</strain>
    </source>
</reference>
<feature type="non-terminal residue" evidence="1">
    <location>
        <position position="86"/>
    </location>
</feature>
<feature type="non-terminal residue" evidence="1">
    <location>
        <position position="1"/>
    </location>
</feature>
<dbReference type="STRING" id="1314674.A0A0D7AUB5"/>
<protein>
    <submittedName>
        <fullName evidence="1">Uncharacterized protein</fullName>
    </submittedName>
</protein>
<keyword evidence="2" id="KW-1185">Reference proteome</keyword>
<sequence>PALVHVKMNPELLAKFKKGYETDPQFARVLEWTKSNSWSEDYRFFCSEDGLLFFKDADYIPRLCVPRSMRPEILIEAHEHPLETAH</sequence>
<organism evidence="1 2">
    <name type="scientific">Cylindrobasidium torrendii FP15055 ss-10</name>
    <dbReference type="NCBI Taxonomy" id="1314674"/>
    <lineage>
        <taxon>Eukaryota</taxon>
        <taxon>Fungi</taxon>
        <taxon>Dikarya</taxon>
        <taxon>Basidiomycota</taxon>
        <taxon>Agaricomycotina</taxon>
        <taxon>Agaricomycetes</taxon>
        <taxon>Agaricomycetidae</taxon>
        <taxon>Agaricales</taxon>
        <taxon>Marasmiineae</taxon>
        <taxon>Physalacriaceae</taxon>
        <taxon>Cylindrobasidium</taxon>
    </lineage>
</organism>
<accession>A0A0D7AUB5</accession>
<evidence type="ECO:0000313" key="1">
    <source>
        <dbReference type="EMBL" id="KIY61444.1"/>
    </source>
</evidence>
<dbReference type="AlphaFoldDB" id="A0A0D7AUB5"/>
<evidence type="ECO:0000313" key="2">
    <source>
        <dbReference type="Proteomes" id="UP000054007"/>
    </source>
</evidence>
<dbReference type="OrthoDB" id="3245961at2759"/>
<gene>
    <name evidence="1" type="ORF">CYLTODRAFT_329986</name>
</gene>
<proteinExistence type="predicted"/>
<name>A0A0D7AUB5_9AGAR</name>
<dbReference type="Gene3D" id="1.10.340.70">
    <property type="match status" value="1"/>
</dbReference>
<dbReference type="Proteomes" id="UP000054007">
    <property type="component" value="Unassembled WGS sequence"/>
</dbReference>
<dbReference type="EMBL" id="KN880943">
    <property type="protein sequence ID" value="KIY61444.1"/>
    <property type="molecule type" value="Genomic_DNA"/>
</dbReference>